<dbReference type="EMBL" id="AAMO01000010">
    <property type="protein sequence ID" value="EAQ01935.1"/>
    <property type="molecule type" value="Genomic_DNA"/>
</dbReference>
<accession>A3U201</accession>
<name>A3U201_PSEBH</name>
<dbReference type="AlphaFoldDB" id="A3U201"/>
<dbReference type="HOGENOM" id="CLU_3045929_0_0_5"/>
<gene>
    <name evidence="1" type="ORF">OB2597_00920</name>
</gene>
<protein>
    <recommendedName>
        <fullName evidence="3">Integrase</fullName>
    </recommendedName>
</protein>
<proteinExistence type="predicted"/>
<organism evidence="1 2">
    <name type="scientific">Pseudooceanicola batsensis (strain ATCC BAA-863 / DSM 15984 / KCTC 12145 / HTCC2597)</name>
    <name type="common">Oceanicola batsensis</name>
    <dbReference type="NCBI Taxonomy" id="252305"/>
    <lineage>
        <taxon>Bacteria</taxon>
        <taxon>Pseudomonadati</taxon>
        <taxon>Pseudomonadota</taxon>
        <taxon>Alphaproteobacteria</taxon>
        <taxon>Rhodobacterales</taxon>
        <taxon>Paracoccaceae</taxon>
        <taxon>Pseudooceanicola</taxon>
    </lineage>
</organism>
<comment type="caution">
    <text evidence="1">The sequence shown here is derived from an EMBL/GenBank/DDBJ whole genome shotgun (WGS) entry which is preliminary data.</text>
</comment>
<evidence type="ECO:0000313" key="1">
    <source>
        <dbReference type="EMBL" id="EAQ01935.1"/>
    </source>
</evidence>
<dbReference type="Proteomes" id="UP000004318">
    <property type="component" value="Unassembled WGS sequence"/>
</dbReference>
<keyword evidence="2" id="KW-1185">Reference proteome</keyword>
<evidence type="ECO:0000313" key="2">
    <source>
        <dbReference type="Proteomes" id="UP000004318"/>
    </source>
</evidence>
<evidence type="ECO:0008006" key="3">
    <source>
        <dbReference type="Google" id="ProtNLM"/>
    </source>
</evidence>
<sequence length="54" mass="6047">MACVKATANELAESGANVYEIAARLSHSDLKYSAPYVRDIDRKRLAEDSFDRVE</sequence>
<reference evidence="1 2" key="1">
    <citation type="journal article" date="2010" name="J. Bacteriol.">
        <title>Genome sequences of Oceanicola granulosus HTCC2516(T) and Oceanicola batsensis HTCC2597(TDelta).</title>
        <authorList>
            <person name="Thrash J.C."/>
            <person name="Cho J.C."/>
            <person name="Vergin K.L."/>
            <person name="Giovannoni S.J."/>
        </authorList>
    </citation>
    <scope>NUCLEOTIDE SEQUENCE [LARGE SCALE GENOMIC DNA]</scope>
    <source>
        <strain evidence="2">ATCC BAA-863 / DSM 15984 / KCTC 12145 / HTCC2597</strain>
    </source>
</reference>